<dbReference type="AlphaFoldDB" id="A0AAN9T925"/>
<feature type="compositionally biased region" description="Basic and acidic residues" evidence="1">
    <location>
        <begin position="178"/>
        <end position="196"/>
    </location>
</feature>
<comment type="caution">
    <text evidence="2">The sequence shown here is derived from an EMBL/GenBank/DDBJ whole genome shotgun (WGS) entry which is preliminary data.</text>
</comment>
<protein>
    <submittedName>
        <fullName evidence="2">Uncharacterized protein</fullName>
    </submittedName>
</protein>
<organism evidence="2 3">
    <name type="scientific">Parthenolecanium corni</name>
    <dbReference type="NCBI Taxonomy" id="536013"/>
    <lineage>
        <taxon>Eukaryota</taxon>
        <taxon>Metazoa</taxon>
        <taxon>Ecdysozoa</taxon>
        <taxon>Arthropoda</taxon>
        <taxon>Hexapoda</taxon>
        <taxon>Insecta</taxon>
        <taxon>Pterygota</taxon>
        <taxon>Neoptera</taxon>
        <taxon>Paraneoptera</taxon>
        <taxon>Hemiptera</taxon>
        <taxon>Sternorrhyncha</taxon>
        <taxon>Coccoidea</taxon>
        <taxon>Coccidae</taxon>
        <taxon>Parthenolecanium</taxon>
    </lineage>
</organism>
<keyword evidence="3" id="KW-1185">Reference proteome</keyword>
<reference evidence="2 3" key="1">
    <citation type="submission" date="2024-03" db="EMBL/GenBank/DDBJ databases">
        <title>Adaptation during the transition from Ophiocordyceps entomopathogen to insect associate is accompanied by gene loss and intensified selection.</title>
        <authorList>
            <person name="Ward C.M."/>
            <person name="Onetto C.A."/>
            <person name="Borneman A.R."/>
        </authorList>
    </citation>
    <scope>NUCLEOTIDE SEQUENCE [LARGE SCALE GENOMIC DNA]</scope>
    <source>
        <strain evidence="2">AWRI1</strain>
        <tissue evidence="2">Single Adult Female</tissue>
    </source>
</reference>
<evidence type="ECO:0000313" key="2">
    <source>
        <dbReference type="EMBL" id="KAK7579557.1"/>
    </source>
</evidence>
<proteinExistence type="predicted"/>
<evidence type="ECO:0000256" key="1">
    <source>
        <dbReference type="SAM" id="MobiDB-lite"/>
    </source>
</evidence>
<evidence type="ECO:0000313" key="3">
    <source>
        <dbReference type="Proteomes" id="UP001367676"/>
    </source>
</evidence>
<gene>
    <name evidence="2" type="ORF">V9T40_000186</name>
</gene>
<dbReference type="EMBL" id="JBBCAQ010000034">
    <property type="protein sequence ID" value="KAK7579557.1"/>
    <property type="molecule type" value="Genomic_DNA"/>
</dbReference>
<dbReference type="Proteomes" id="UP001367676">
    <property type="component" value="Unassembled WGS sequence"/>
</dbReference>
<name>A0AAN9T925_9HEMI</name>
<feature type="region of interest" description="Disordered" evidence="1">
    <location>
        <begin position="159"/>
        <end position="255"/>
    </location>
</feature>
<sequence length="461" mass="51848">MWASQPASPSVCWHRHRRAEPAACGQRLTSPRLYAQSAIRSRSRNRSVECGHWTQTKLTYFHAVAICALVSFFDSPDLVRLKALISPPLAKTNDSRRVRIDDKNASPRLASPRPPCDYYSYDLRVESKCEGNGASVRHVLGAEGWAGVRGSSIGAVVWGGQKGKKKREDDDDDDDDDRVSRGAVEEQKRTAKERVSSSRMPSQQWTWTRTWTRAPSKERESERTRRKREPVYQNDDDDDDNNNNNIQSKLEGPNPKLSACVLPCVASPFRPSATAQMQILVETAMLRSLGSRPSPVQFSPVQPNARCIRLLANTRREVEAEDEPEYTNHASTRVFVTDNSELGITAERNGRPDYRRLKWALLGVGSGAWEGPFESVASKAARVYTWSVKKVPEQSVKPAMWRQRSIVNGWGVTYHCGPRHTANGHDAGPARPRHAYDEPARNFIRLKRTLARGNRVGSRHS</sequence>
<accession>A0AAN9T925</accession>